<organism evidence="1 2">
    <name type="scientific">Eutrema salsugineum</name>
    <name type="common">Saltwater cress</name>
    <name type="synonym">Sisymbrium salsugineum</name>
    <dbReference type="NCBI Taxonomy" id="72664"/>
    <lineage>
        <taxon>Eukaryota</taxon>
        <taxon>Viridiplantae</taxon>
        <taxon>Streptophyta</taxon>
        <taxon>Embryophyta</taxon>
        <taxon>Tracheophyta</taxon>
        <taxon>Spermatophyta</taxon>
        <taxon>Magnoliopsida</taxon>
        <taxon>eudicotyledons</taxon>
        <taxon>Gunneridae</taxon>
        <taxon>Pentapetalae</taxon>
        <taxon>rosids</taxon>
        <taxon>malvids</taxon>
        <taxon>Brassicales</taxon>
        <taxon>Brassicaceae</taxon>
        <taxon>Eutremeae</taxon>
        <taxon>Eutrema</taxon>
    </lineage>
</organism>
<dbReference type="KEGG" id="eus:EUTSA_v10028015mg"/>
<reference evidence="1 2" key="1">
    <citation type="journal article" date="2013" name="Front. Plant Sci.">
        <title>The Reference Genome of the Halophytic Plant Eutrema salsugineum.</title>
        <authorList>
            <person name="Yang R."/>
            <person name="Jarvis D.E."/>
            <person name="Chen H."/>
            <person name="Beilstein M.A."/>
            <person name="Grimwood J."/>
            <person name="Jenkins J."/>
            <person name="Shu S."/>
            <person name="Prochnik S."/>
            <person name="Xin M."/>
            <person name="Ma C."/>
            <person name="Schmutz J."/>
            <person name="Wing R.A."/>
            <person name="Mitchell-Olds T."/>
            <person name="Schumaker K.S."/>
            <person name="Wang X."/>
        </authorList>
    </citation>
    <scope>NUCLEOTIDE SEQUENCE [LARGE SCALE GENOMIC DNA]</scope>
</reference>
<sequence length="72" mass="8317">MTIIRTNTQTKASCEPLTLEKNHKVLLKNTNLKKITLCKDSRQTNFSQGLDFDTKDSQSVYYNELIRIICHA</sequence>
<proteinExistence type="predicted"/>
<evidence type="ECO:0000313" key="1">
    <source>
        <dbReference type="EMBL" id="ESQ46776.1"/>
    </source>
</evidence>
<name>V4NK88_EUTSA</name>
<keyword evidence="2" id="KW-1185">Reference proteome</keyword>
<dbReference type="EMBL" id="KI517416">
    <property type="protein sequence ID" value="ESQ46776.1"/>
    <property type="molecule type" value="Genomic_DNA"/>
</dbReference>
<evidence type="ECO:0000313" key="2">
    <source>
        <dbReference type="Proteomes" id="UP000030689"/>
    </source>
</evidence>
<dbReference type="Proteomes" id="UP000030689">
    <property type="component" value="Unassembled WGS sequence"/>
</dbReference>
<accession>V4NK88</accession>
<dbReference type="AlphaFoldDB" id="V4NK88"/>
<protein>
    <submittedName>
        <fullName evidence="1">Uncharacterized protein</fullName>
    </submittedName>
</protein>
<gene>
    <name evidence="1" type="ORF">EUTSA_v10028015mg</name>
</gene>
<dbReference type="Gramene" id="ESQ46776">
    <property type="protein sequence ID" value="ESQ46776"/>
    <property type="gene ID" value="EUTSA_v10028015mg"/>
</dbReference>